<feature type="compositionally biased region" description="Basic and acidic residues" evidence="3">
    <location>
        <begin position="205"/>
        <end position="251"/>
    </location>
</feature>
<dbReference type="InterPro" id="IPR003591">
    <property type="entry name" value="Leu-rich_rpt_typical-subtyp"/>
</dbReference>
<dbReference type="Pfam" id="PF13855">
    <property type="entry name" value="LRR_8"/>
    <property type="match status" value="1"/>
</dbReference>
<dbReference type="InterPro" id="IPR032675">
    <property type="entry name" value="LRR_dom_sf"/>
</dbReference>
<dbReference type="STRING" id="400727.A0A2T7PLY8"/>
<dbReference type="Pfam" id="PF00560">
    <property type="entry name" value="LRR_1"/>
    <property type="match status" value="1"/>
</dbReference>
<evidence type="ECO:0000313" key="5">
    <source>
        <dbReference type="EMBL" id="PVD34438.1"/>
    </source>
</evidence>
<evidence type="ECO:0000313" key="6">
    <source>
        <dbReference type="Proteomes" id="UP000245119"/>
    </source>
</evidence>
<evidence type="ECO:0000256" key="1">
    <source>
        <dbReference type="ARBA" id="ARBA00022614"/>
    </source>
</evidence>
<keyword evidence="4" id="KW-1133">Transmembrane helix</keyword>
<feature type="transmembrane region" description="Helical" evidence="4">
    <location>
        <begin position="253"/>
        <end position="277"/>
    </location>
</feature>
<dbReference type="InterPro" id="IPR050216">
    <property type="entry name" value="LRR_domain-containing"/>
</dbReference>
<evidence type="ECO:0000256" key="2">
    <source>
        <dbReference type="ARBA" id="ARBA00022737"/>
    </source>
</evidence>
<evidence type="ECO:0000256" key="4">
    <source>
        <dbReference type="SAM" id="Phobius"/>
    </source>
</evidence>
<protein>
    <recommendedName>
        <fullName evidence="7">Leucine-rich repeat-containing protein 59</fullName>
    </recommendedName>
</protein>
<dbReference type="PROSITE" id="PS51450">
    <property type="entry name" value="LRR"/>
    <property type="match status" value="1"/>
</dbReference>
<feature type="region of interest" description="Disordered" evidence="3">
    <location>
        <begin position="177"/>
        <end position="254"/>
    </location>
</feature>
<keyword evidence="2" id="KW-0677">Repeat</keyword>
<dbReference type="GO" id="GO:0005737">
    <property type="term" value="C:cytoplasm"/>
    <property type="evidence" value="ECO:0007669"/>
    <property type="project" value="TreeGrafter"/>
</dbReference>
<accession>A0A2T7PLY8</accession>
<evidence type="ECO:0008006" key="7">
    <source>
        <dbReference type="Google" id="ProtNLM"/>
    </source>
</evidence>
<feature type="compositionally biased region" description="Basic and acidic residues" evidence="3">
    <location>
        <begin position="183"/>
        <end position="199"/>
    </location>
</feature>
<keyword evidence="1" id="KW-0433">Leucine-rich repeat</keyword>
<comment type="caution">
    <text evidence="5">The sequence shown here is derived from an EMBL/GenBank/DDBJ whole genome shotgun (WGS) entry which is preliminary data.</text>
</comment>
<dbReference type="OrthoDB" id="1394818at2759"/>
<dbReference type="Gene3D" id="3.80.10.10">
    <property type="entry name" value="Ribonuclease Inhibitor"/>
    <property type="match status" value="1"/>
</dbReference>
<dbReference type="EMBL" id="PZQS01000003">
    <property type="protein sequence ID" value="PVD34438.1"/>
    <property type="molecule type" value="Genomic_DNA"/>
</dbReference>
<keyword evidence="4" id="KW-0812">Transmembrane</keyword>
<reference evidence="5 6" key="1">
    <citation type="submission" date="2018-04" db="EMBL/GenBank/DDBJ databases">
        <title>The genome of golden apple snail Pomacea canaliculata provides insight into stress tolerance and invasive adaptation.</title>
        <authorList>
            <person name="Liu C."/>
            <person name="Liu B."/>
            <person name="Ren Y."/>
            <person name="Zhang Y."/>
            <person name="Wang H."/>
            <person name="Li S."/>
            <person name="Jiang F."/>
            <person name="Yin L."/>
            <person name="Zhang G."/>
            <person name="Qian W."/>
            <person name="Fan W."/>
        </authorList>
    </citation>
    <scope>NUCLEOTIDE SEQUENCE [LARGE SCALE GENOMIC DNA]</scope>
    <source>
        <strain evidence="5">SZHN2017</strain>
        <tissue evidence="5">Muscle</tissue>
    </source>
</reference>
<dbReference type="PANTHER" id="PTHR48051:SF42">
    <property type="entry name" value="LEUCINE-RICH REPEAT-CONTAINING PROTEIN 18-LIKE"/>
    <property type="match status" value="1"/>
</dbReference>
<dbReference type="PANTHER" id="PTHR48051">
    <property type="match status" value="1"/>
</dbReference>
<keyword evidence="4" id="KW-0472">Membrane</keyword>
<sequence length="362" mass="41282">MRLANRKFYSLRVTCKTNAFSLIMPKESLKDKLEGNELDLSLSNLEVVPVKELASIPKATQLDLSCNLLSSLPDSFCSLVHLVKIDLSKNRLTELPRDFGQLENLQHLDLLGNQLVSLPESFHRLQKLKWLDLKDNPLEPQLKKNAGDCLDEKQCRICAQRILLFMKDLSEELEKKRQKKLQQQKDKEAEKKAREEALARKKREEKKAEKERRKREAEAKRVETARDTEEKVKKNDSTPDVASKKIPKDSRPGSSSCCTVLLSIFMLLVALVVGIVFHCRSSLQDQLCLQYYNPVETQVLEAAYVTLQSTESLYKTTEEKSTEWYEVAATKSVEGYELLSASAKSAFKSVVEFFTSNDETSS</sequence>
<dbReference type="SUPFAM" id="SSF52058">
    <property type="entry name" value="L domain-like"/>
    <property type="match status" value="1"/>
</dbReference>
<dbReference type="AlphaFoldDB" id="A0A2T7PLY8"/>
<dbReference type="SMART" id="SM00369">
    <property type="entry name" value="LRR_TYP"/>
    <property type="match status" value="4"/>
</dbReference>
<dbReference type="InterPro" id="IPR001611">
    <property type="entry name" value="Leu-rich_rpt"/>
</dbReference>
<name>A0A2T7PLY8_POMCA</name>
<evidence type="ECO:0000256" key="3">
    <source>
        <dbReference type="SAM" id="MobiDB-lite"/>
    </source>
</evidence>
<dbReference type="Proteomes" id="UP000245119">
    <property type="component" value="Linkage Group LG3"/>
</dbReference>
<proteinExistence type="predicted"/>
<organism evidence="5 6">
    <name type="scientific">Pomacea canaliculata</name>
    <name type="common">Golden apple snail</name>
    <dbReference type="NCBI Taxonomy" id="400727"/>
    <lineage>
        <taxon>Eukaryota</taxon>
        <taxon>Metazoa</taxon>
        <taxon>Spiralia</taxon>
        <taxon>Lophotrochozoa</taxon>
        <taxon>Mollusca</taxon>
        <taxon>Gastropoda</taxon>
        <taxon>Caenogastropoda</taxon>
        <taxon>Architaenioglossa</taxon>
        <taxon>Ampullarioidea</taxon>
        <taxon>Ampullariidae</taxon>
        <taxon>Pomacea</taxon>
    </lineage>
</organism>
<keyword evidence="6" id="KW-1185">Reference proteome</keyword>
<gene>
    <name evidence="5" type="ORF">C0Q70_05711</name>
</gene>